<feature type="compositionally biased region" description="Basic and acidic residues" evidence="1">
    <location>
        <begin position="107"/>
        <end position="118"/>
    </location>
</feature>
<reference evidence="2 3" key="1">
    <citation type="journal article" date="2024" name="Plant J.">
        <title>Genome sequences and population genomics reveal climatic adaptation and genomic divergence between two closely related sweetgum species.</title>
        <authorList>
            <person name="Xu W.Q."/>
            <person name="Ren C.Q."/>
            <person name="Zhang X.Y."/>
            <person name="Comes H.P."/>
            <person name="Liu X.H."/>
            <person name="Li Y.G."/>
            <person name="Kettle C.J."/>
            <person name="Jalonen R."/>
            <person name="Gaisberger H."/>
            <person name="Ma Y.Z."/>
            <person name="Qiu Y.X."/>
        </authorList>
    </citation>
    <scope>NUCLEOTIDE SEQUENCE [LARGE SCALE GENOMIC DNA]</scope>
    <source>
        <strain evidence="2">Hangzhou</strain>
    </source>
</reference>
<dbReference type="AlphaFoldDB" id="A0AAP0XAD4"/>
<organism evidence="2 3">
    <name type="scientific">Liquidambar formosana</name>
    <name type="common">Formosan gum</name>
    <dbReference type="NCBI Taxonomy" id="63359"/>
    <lineage>
        <taxon>Eukaryota</taxon>
        <taxon>Viridiplantae</taxon>
        <taxon>Streptophyta</taxon>
        <taxon>Embryophyta</taxon>
        <taxon>Tracheophyta</taxon>
        <taxon>Spermatophyta</taxon>
        <taxon>Magnoliopsida</taxon>
        <taxon>eudicotyledons</taxon>
        <taxon>Gunneridae</taxon>
        <taxon>Pentapetalae</taxon>
        <taxon>Saxifragales</taxon>
        <taxon>Altingiaceae</taxon>
        <taxon>Liquidambar</taxon>
    </lineage>
</organism>
<comment type="caution">
    <text evidence="2">The sequence shown here is derived from an EMBL/GenBank/DDBJ whole genome shotgun (WGS) entry which is preliminary data.</text>
</comment>
<accession>A0AAP0XAD4</accession>
<dbReference type="EMBL" id="JBBPBK010000001">
    <property type="protein sequence ID" value="KAK9291835.1"/>
    <property type="molecule type" value="Genomic_DNA"/>
</dbReference>
<protein>
    <submittedName>
        <fullName evidence="2">Uncharacterized protein</fullName>
    </submittedName>
</protein>
<feature type="region of interest" description="Disordered" evidence="1">
    <location>
        <begin position="105"/>
        <end position="145"/>
    </location>
</feature>
<evidence type="ECO:0000256" key="1">
    <source>
        <dbReference type="SAM" id="MobiDB-lite"/>
    </source>
</evidence>
<gene>
    <name evidence="2" type="ORF">L1049_019785</name>
</gene>
<proteinExistence type="predicted"/>
<evidence type="ECO:0000313" key="2">
    <source>
        <dbReference type="EMBL" id="KAK9291835.1"/>
    </source>
</evidence>
<dbReference type="Proteomes" id="UP001415857">
    <property type="component" value="Unassembled WGS sequence"/>
</dbReference>
<evidence type="ECO:0000313" key="3">
    <source>
        <dbReference type="Proteomes" id="UP001415857"/>
    </source>
</evidence>
<keyword evidence="3" id="KW-1185">Reference proteome</keyword>
<sequence length="145" mass="16703">MHVLPGVLGSLIHNSISLARLRRKLNYSTWIQLKEQHKFLALLIRVMVVQSLQSQRNRRHILKGMRHNNGAILGSEIVVLSSHGFLLKATKIEEPRRRARAVLEFGNHVKEEPRDSKDNYGVQEDVVDPDYEPPHRSPPIHNKQT</sequence>
<name>A0AAP0XAD4_LIQFO</name>